<keyword evidence="3 6" id="KW-0833">Ubl conjugation pathway</keyword>
<dbReference type="Proteomes" id="UP000307440">
    <property type="component" value="Unassembled WGS sequence"/>
</dbReference>
<dbReference type="GO" id="GO:0016579">
    <property type="term" value="P:protein deubiquitination"/>
    <property type="evidence" value="ECO:0007669"/>
    <property type="project" value="InterPro"/>
</dbReference>
<keyword evidence="4 6" id="KW-0378">Hydrolase</keyword>
<dbReference type="PROSITE" id="PS50053">
    <property type="entry name" value="UBIQUITIN_2"/>
    <property type="match status" value="1"/>
</dbReference>
<dbReference type="InterPro" id="IPR028889">
    <property type="entry name" value="USP"/>
</dbReference>
<dbReference type="Gene3D" id="3.10.20.90">
    <property type="entry name" value="Phosphatidylinositol 3-kinase Catalytic Subunit, Chain A, domain 1"/>
    <property type="match status" value="1"/>
</dbReference>
<dbReference type="SUPFAM" id="SSF54001">
    <property type="entry name" value="Cysteine proteinases"/>
    <property type="match status" value="1"/>
</dbReference>
<dbReference type="GO" id="GO:0004843">
    <property type="term" value="F:cysteine-type deubiquitinase activity"/>
    <property type="evidence" value="ECO:0007669"/>
    <property type="project" value="UniProtKB-UniRule"/>
</dbReference>
<dbReference type="GO" id="GO:0043161">
    <property type="term" value="P:proteasome-mediated ubiquitin-dependent protein catabolic process"/>
    <property type="evidence" value="ECO:0007669"/>
    <property type="project" value="InterPro"/>
</dbReference>
<organism evidence="10 11">
    <name type="scientific">Coprinopsis marcescibilis</name>
    <name type="common">Agaric fungus</name>
    <name type="synonym">Psathyrella marcescibilis</name>
    <dbReference type="NCBI Taxonomy" id="230819"/>
    <lineage>
        <taxon>Eukaryota</taxon>
        <taxon>Fungi</taxon>
        <taxon>Dikarya</taxon>
        <taxon>Basidiomycota</taxon>
        <taxon>Agaricomycotina</taxon>
        <taxon>Agaricomycetes</taxon>
        <taxon>Agaricomycetidae</taxon>
        <taxon>Agaricales</taxon>
        <taxon>Agaricineae</taxon>
        <taxon>Psathyrellaceae</taxon>
        <taxon>Coprinopsis</taxon>
    </lineage>
</organism>
<evidence type="ECO:0000256" key="4">
    <source>
        <dbReference type="ARBA" id="ARBA00022801"/>
    </source>
</evidence>
<dbReference type="InterPro" id="IPR044635">
    <property type="entry name" value="UBP14-like"/>
</dbReference>
<dbReference type="Pfam" id="PF00240">
    <property type="entry name" value="ubiquitin"/>
    <property type="match status" value="1"/>
</dbReference>
<dbReference type="InterPro" id="IPR029071">
    <property type="entry name" value="Ubiquitin-like_domsf"/>
</dbReference>
<dbReference type="AlphaFoldDB" id="A0A5C3L8W1"/>
<dbReference type="Pfam" id="PF00443">
    <property type="entry name" value="UCH"/>
    <property type="match status" value="1"/>
</dbReference>
<dbReference type="Gene3D" id="3.90.70.10">
    <property type="entry name" value="Cysteine proteinases"/>
    <property type="match status" value="1"/>
</dbReference>
<accession>A0A5C3L8W1</accession>
<evidence type="ECO:0000313" key="11">
    <source>
        <dbReference type="Proteomes" id="UP000307440"/>
    </source>
</evidence>
<dbReference type="InterPro" id="IPR001394">
    <property type="entry name" value="Peptidase_C19_UCH"/>
</dbReference>
<dbReference type="InterPro" id="IPR000626">
    <property type="entry name" value="Ubiquitin-like_dom"/>
</dbReference>
<protein>
    <recommendedName>
        <fullName evidence="6">Ubiquitin carboxyl-terminal hydrolase</fullName>
        <ecNumber evidence="6">3.4.19.12</ecNumber>
    </recommendedName>
</protein>
<dbReference type="GO" id="GO:0070628">
    <property type="term" value="F:proteasome binding"/>
    <property type="evidence" value="ECO:0007669"/>
    <property type="project" value="TreeGrafter"/>
</dbReference>
<dbReference type="EC" id="3.4.19.12" evidence="6"/>
<evidence type="ECO:0000259" key="8">
    <source>
        <dbReference type="PROSITE" id="PS50053"/>
    </source>
</evidence>
<evidence type="ECO:0000259" key="9">
    <source>
        <dbReference type="PROSITE" id="PS50235"/>
    </source>
</evidence>
<evidence type="ECO:0000313" key="10">
    <source>
        <dbReference type="EMBL" id="TFK29135.1"/>
    </source>
</evidence>
<name>A0A5C3L8W1_COPMA</name>
<evidence type="ECO:0000256" key="2">
    <source>
        <dbReference type="ARBA" id="ARBA00022670"/>
    </source>
</evidence>
<comment type="similarity">
    <text evidence="6">Belongs to the peptidase C19 family.</text>
</comment>
<proteinExistence type="inferred from homology"/>
<evidence type="ECO:0000256" key="7">
    <source>
        <dbReference type="SAM" id="MobiDB-lite"/>
    </source>
</evidence>
<comment type="catalytic activity">
    <reaction evidence="1 6">
        <text>Thiol-dependent hydrolysis of ester, thioester, amide, peptide and isopeptide bonds formed by the C-terminal Gly of ubiquitin (a 76-residue protein attached to proteins as an intracellular targeting signal).</text>
        <dbReference type="EC" id="3.4.19.12"/>
    </reaction>
</comment>
<evidence type="ECO:0000256" key="1">
    <source>
        <dbReference type="ARBA" id="ARBA00000707"/>
    </source>
</evidence>
<dbReference type="InterPro" id="IPR018200">
    <property type="entry name" value="USP_CS"/>
</dbReference>
<gene>
    <name evidence="10" type="ORF">FA15DRAFT_664452</name>
</gene>
<dbReference type="SMART" id="SM00213">
    <property type="entry name" value="UBQ"/>
    <property type="match status" value="1"/>
</dbReference>
<evidence type="ECO:0000256" key="5">
    <source>
        <dbReference type="ARBA" id="ARBA00022807"/>
    </source>
</evidence>
<dbReference type="SUPFAM" id="SSF54236">
    <property type="entry name" value="Ubiquitin-like"/>
    <property type="match status" value="1"/>
</dbReference>
<dbReference type="PROSITE" id="PS00973">
    <property type="entry name" value="USP_2"/>
    <property type="match status" value="1"/>
</dbReference>
<feature type="region of interest" description="Disordered" evidence="7">
    <location>
        <begin position="375"/>
        <end position="428"/>
    </location>
</feature>
<feature type="domain" description="USP" evidence="9">
    <location>
        <begin position="105"/>
        <end position="549"/>
    </location>
</feature>
<sequence>MAPLAVHIKHAGKTHDVQLDPDLPPAVFKDAIYQVTGVPVDRMKVMVKGGVLKDDSNWKKIAPKAGQTFMVIGAAGELPKAPEKPIVFMEDMDDSELAEALAKPVGLKNLGNTCYMNSTVQALRAVPELQTVLTGSSLQSTTPLPGSLRDLYHNMARTTDSYVPAGFLQTLRQVNPQFAEMDRSEKRAGLGMPAGYAQQDAEECYGAIINALRNVPGLDNSGQLVGTSAQASSNTPRFIEQYMKGTVQRELTCDEAPEEPKSVQTETVLKVECNISVATNFMFQGIMSSLDQKIEKNSPSLGREAVYTIKSRLSRLPSYLSVHMVRFAWRADIGKKAKIMRRVKFPLEFDAVDLATEELKEKLLPASRKLKEIERERAERSKVRKKTKVATTAPSTSGAGPSQEAESGDVEMADAEPKPAGGELEPETVYRKKELKEYEGLVHADLKADVGSSATGLYDLVAIITHKGAAADAGHYMAFVKKSAFHPIKGLTTATQAEGARPIAEIEEDDEDWYKFDDEKVSIFPKEKIPTLEGGGEDSSAYVLLYKSKSV</sequence>
<dbReference type="GO" id="GO:0061136">
    <property type="term" value="P:regulation of proteasomal protein catabolic process"/>
    <property type="evidence" value="ECO:0007669"/>
    <property type="project" value="TreeGrafter"/>
</dbReference>
<dbReference type="PANTHER" id="PTHR43982">
    <property type="entry name" value="UBIQUITIN CARBOXYL-TERMINAL HYDROLASE"/>
    <property type="match status" value="1"/>
</dbReference>
<dbReference type="EMBL" id="ML210151">
    <property type="protein sequence ID" value="TFK29135.1"/>
    <property type="molecule type" value="Genomic_DNA"/>
</dbReference>
<dbReference type="OrthoDB" id="333239at2759"/>
<dbReference type="PANTHER" id="PTHR43982:SF1">
    <property type="entry name" value="UBIQUITIN CARBOXYL-TERMINAL HYDROLASE 14"/>
    <property type="match status" value="1"/>
</dbReference>
<reference evidence="10 11" key="1">
    <citation type="journal article" date="2019" name="Nat. Ecol. Evol.">
        <title>Megaphylogeny resolves global patterns of mushroom evolution.</title>
        <authorList>
            <person name="Varga T."/>
            <person name="Krizsan K."/>
            <person name="Foldi C."/>
            <person name="Dima B."/>
            <person name="Sanchez-Garcia M."/>
            <person name="Sanchez-Ramirez S."/>
            <person name="Szollosi G.J."/>
            <person name="Szarkandi J.G."/>
            <person name="Papp V."/>
            <person name="Albert L."/>
            <person name="Andreopoulos W."/>
            <person name="Angelini C."/>
            <person name="Antonin V."/>
            <person name="Barry K.W."/>
            <person name="Bougher N.L."/>
            <person name="Buchanan P."/>
            <person name="Buyck B."/>
            <person name="Bense V."/>
            <person name="Catcheside P."/>
            <person name="Chovatia M."/>
            <person name="Cooper J."/>
            <person name="Damon W."/>
            <person name="Desjardin D."/>
            <person name="Finy P."/>
            <person name="Geml J."/>
            <person name="Haridas S."/>
            <person name="Hughes K."/>
            <person name="Justo A."/>
            <person name="Karasinski D."/>
            <person name="Kautmanova I."/>
            <person name="Kiss B."/>
            <person name="Kocsube S."/>
            <person name="Kotiranta H."/>
            <person name="LaButti K.M."/>
            <person name="Lechner B.E."/>
            <person name="Liimatainen K."/>
            <person name="Lipzen A."/>
            <person name="Lukacs Z."/>
            <person name="Mihaltcheva S."/>
            <person name="Morgado L.N."/>
            <person name="Niskanen T."/>
            <person name="Noordeloos M.E."/>
            <person name="Ohm R.A."/>
            <person name="Ortiz-Santana B."/>
            <person name="Ovrebo C."/>
            <person name="Racz N."/>
            <person name="Riley R."/>
            <person name="Savchenko A."/>
            <person name="Shiryaev A."/>
            <person name="Soop K."/>
            <person name="Spirin V."/>
            <person name="Szebenyi C."/>
            <person name="Tomsovsky M."/>
            <person name="Tulloss R.E."/>
            <person name="Uehling J."/>
            <person name="Grigoriev I.V."/>
            <person name="Vagvolgyi C."/>
            <person name="Papp T."/>
            <person name="Martin F.M."/>
            <person name="Miettinen O."/>
            <person name="Hibbett D.S."/>
            <person name="Nagy L.G."/>
        </authorList>
    </citation>
    <scope>NUCLEOTIDE SEQUENCE [LARGE SCALE GENOMIC DNA]</scope>
    <source>
        <strain evidence="10 11">CBS 121175</strain>
    </source>
</reference>
<evidence type="ECO:0000256" key="6">
    <source>
        <dbReference type="RuleBase" id="RU366025"/>
    </source>
</evidence>
<keyword evidence="5 6" id="KW-0788">Thiol protease</keyword>
<keyword evidence="11" id="KW-1185">Reference proteome</keyword>
<keyword evidence="2 6" id="KW-0645">Protease</keyword>
<feature type="domain" description="Ubiquitin-like" evidence="8">
    <location>
        <begin position="4"/>
        <end position="72"/>
    </location>
</feature>
<dbReference type="InterPro" id="IPR038765">
    <property type="entry name" value="Papain-like_cys_pep_sf"/>
</dbReference>
<dbReference type="STRING" id="230819.A0A5C3L8W1"/>
<dbReference type="PROSITE" id="PS00972">
    <property type="entry name" value="USP_1"/>
    <property type="match status" value="1"/>
</dbReference>
<evidence type="ECO:0000256" key="3">
    <source>
        <dbReference type="ARBA" id="ARBA00022786"/>
    </source>
</evidence>
<dbReference type="CDD" id="cd16104">
    <property type="entry name" value="Ubl_USP14_like"/>
    <property type="match status" value="1"/>
</dbReference>
<dbReference type="PROSITE" id="PS50235">
    <property type="entry name" value="USP_3"/>
    <property type="match status" value="1"/>
</dbReference>